<comment type="caution">
    <text evidence="1">The sequence shown here is derived from an EMBL/GenBank/DDBJ whole genome shotgun (WGS) entry which is preliminary data.</text>
</comment>
<reference evidence="1" key="1">
    <citation type="journal article" date="2023" name="Int. J. Syst. Evol. Microbiol.">
        <title>Methylocystis iwaonis sp. nov., a type II methane-oxidizing bacterium from surface soil of a rice paddy field in Japan, and emended description of the genus Methylocystis (ex Whittenbury et al. 1970) Bowman et al. 1993.</title>
        <authorList>
            <person name="Kaise H."/>
            <person name="Sawadogo J.B."/>
            <person name="Alam M.S."/>
            <person name="Ueno C."/>
            <person name="Dianou D."/>
            <person name="Shinjo R."/>
            <person name="Asakawa S."/>
        </authorList>
    </citation>
    <scope>NUCLEOTIDE SEQUENCE</scope>
    <source>
        <strain evidence="1">LMG27198</strain>
    </source>
</reference>
<keyword evidence="2" id="KW-1185">Reference proteome</keyword>
<name>A0A9W6GXD2_9HYPH</name>
<evidence type="ECO:0000313" key="2">
    <source>
        <dbReference type="Proteomes" id="UP001144323"/>
    </source>
</evidence>
<organism evidence="1 2">
    <name type="scientific">Methylocystis echinoides</name>
    <dbReference type="NCBI Taxonomy" id="29468"/>
    <lineage>
        <taxon>Bacteria</taxon>
        <taxon>Pseudomonadati</taxon>
        <taxon>Pseudomonadota</taxon>
        <taxon>Alphaproteobacteria</taxon>
        <taxon>Hyphomicrobiales</taxon>
        <taxon>Methylocystaceae</taxon>
        <taxon>Methylocystis</taxon>
    </lineage>
</organism>
<sequence length="91" mass="9557">MTFAALFSGASYGSEKLHASEPIVIAAKQSKCSAPGVDDFEGTDMSGVTSKCKATFDACVDASVPCGIRKQKCAEFDKMDRNGSCYKKGSS</sequence>
<evidence type="ECO:0000313" key="1">
    <source>
        <dbReference type="EMBL" id="GLI94698.1"/>
    </source>
</evidence>
<proteinExistence type="predicted"/>
<accession>A0A9W6GXD2</accession>
<dbReference type="EMBL" id="BSEC01000001">
    <property type="protein sequence ID" value="GLI94698.1"/>
    <property type="molecule type" value="Genomic_DNA"/>
</dbReference>
<gene>
    <name evidence="1" type="ORF">LMG27198_36900</name>
</gene>
<dbReference type="Proteomes" id="UP001144323">
    <property type="component" value="Unassembled WGS sequence"/>
</dbReference>
<dbReference type="AlphaFoldDB" id="A0A9W6GXD2"/>
<protein>
    <submittedName>
        <fullName evidence="1">Uncharacterized protein</fullName>
    </submittedName>
</protein>